<dbReference type="InterPro" id="IPR048648">
    <property type="entry name" value="CRLF2-like_D2"/>
</dbReference>
<dbReference type="InterPro" id="IPR036116">
    <property type="entry name" value="FN3_sf"/>
</dbReference>
<dbReference type="Pfam" id="PF21604">
    <property type="entry name" value="CRLF2_D1"/>
    <property type="match status" value="1"/>
</dbReference>
<evidence type="ECO:0000256" key="11">
    <source>
        <dbReference type="SAM" id="SignalP"/>
    </source>
</evidence>
<evidence type="ECO:0000256" key="4">
    <source>
        <dbReference type="ARBA" id="ARBA00022729"/>
    </source>
</evidence>
<reference evidence="13" key="2">
    <citation type="submission" date="2025-08" db="UniProtKB">
        <authorList>
            <consortium name="Ensembl"/>
        </authorList>
    </citation>
    <scope>IDENTIFICATION</scope>
</reference>
<comment type="similarity">
    <text evidence="2">Belongs to the type I cytokine receptor family. Type 5 subfamily.</text>
</comment>
<evidence type="ECO:0000256" key="6">
    <source>
        <dbReference type="ARBA" id="ARBA00023136"/>
    </source>
</evidence>
<dbReference type="RefSeq" id="XP_028839552.1">
    <property type="nucleotide sequence ID" value="XM_028983719.1"/>
</dbReference>
<gene>
    <name evidence="13" type="primary">LOC114792500</name>
</gene>
<comment type="subcellular location">
    <subcellularLocation>
        <location evidence="1">Membrane</location>
        <topology evidence="1">Single-pass type I membrane protein</topology>
    </subcellularLocation>
</comment>
<dbReference type="GO" id="GO:0009897">
    <property type="term" value="C:external side of plasma membrane"/>
    <property type="evidence" value="ECO:0007669"/>
    <property type="project" value="TreeGrafter"/>
</dbReference>
<dbReference type="Pfam" id="PF21605">
    <property type="entry name" value="CRLF2-like_D2"/>
    <property type="match status" value="1"/>
</dbReference>
<keyword evidence="5 10" id="KW-1133">Transmembrane helix</keyword>
<dbReference type="SUPFAM" id="SSF49265">
    <property type="entry name" value="Fibronectin type III"/>
    <property type="match status" value="2"/>
</dbReference>
<feature type="domain" description="Fibronectin type-III" evidence="12">
    <location>
        <begin position="119"/>
        <end position="209"/>
    </location>
</feature>
<protein>
    <recommendedName>
        <fullName evidence="12">Fibronectin type-III domain-containing protein</fullName>
    </recommendedName>
</protein>
<dbReference type="GO" id="GO:0004896">
    <property type="term" value="F:cytokine receptor activity"/>
    <property type="evidence" value="ECO:0007669"/>
    <property type="project" value="TreeGrafter"/>
</dbReference>
<evidence type="ECO:0000256" key="7">
    <source>
        <dbReference type="ARBA" id="ARBA00023170"/>
    </source>
</evidence>
<evidence type="ECO:0000256" key="10">
    <source>
        <dbReference type="SAM" id="Phobius"/>
    </source>
</evidence>
<dbReference type="PROSITE" id="PS50853">
    <property type="entry name" value="FN3"/>
    <property type="match status" value="1"/>
</dbReference>
<dbReference type="Gene3D" id="2.60.40.10">
    <property type="entry name" value="Immunoglobulins"/>
    <property type="match status" value="2"/>
</dbReference>
<reference evidence="13" key="3">
    <citation type="submission" date="2025-09" db="UniProtKB">
        <authorList>
            <consortium name="Ensembl"/>
        </authorList>
    </citation>
    <scope>IDENTIFICATION</scope>
</reference>
<feature type="region of interest" description="Disordered" evidence="9">
    <location>
        <begin position="327"/>
        <end position="347"/>
    </location>
</feature>
<dbReference type="AlphaFoldDB" id="A0AAY4EIR0"/>
<evidence type="ECO:0000256" key="8">
    <source>
        <dbReference type="ARBA" id="ARBA00023180"/>
    </source>
</evidence>
<dbReference type="GeneTree" id="ENSGT00940000164309"/>
<feature type="signal peptide" evidence="11">
    <location>
        <begin position="1"/>
        <end position="25"/>
    </location>
</feature>
<evidence type="ECO:0000256" key="5">
    <source>
        <dbReference type="ARBA" id="ARBA00022989"/>
    </source>
</evidence>
<evidence type="ECO:0000256" key="2">
    <source>
        <dbReference type="ARBA" id="ARBA00008159"/>
    </source>
</evidence>
<evidence type="ECO:0000256" key="3">
    <source>
        <dbReference type="ARBA" id="ARBA00022692"/>
    </source>
</evidence>
<organism evidence="13 14">
    <name type="scientific">Denticeps clupeoides</name>
    <name type="common">denticle herring</name>
    <dbReference type="NCBI Taxonomy" id="299321"/>
    <lineage>
        <taxon>Eukaryota</taxon>
        <taxon>Metazoa</taxon>
        <taxon>Chordata</taxon>
        <taxon>Craniata</taxon>
        <taxon>Vertebrata</taxon>
        <taxon>Euteleostomi</taxon>
        <taxon>Actinopterygii</taxon>
        <taxon>Neopterygii</taxon>
        <taxon>Teleostei</taxon>
        <taxon>Clupei</taxon>
        <taxon>Clupeiformes</taxon>
        <taxon>Denticipitoidei</taxon>
        <taxon>Denticipitidae</taxon>
        <taxon>Denticeps</taxon>
    </lineage>
</organism>
<dbReference type="PANTHER" id="PTHR23037:SF47">
    <property type="entry name" value="INTERLEUKIN 2 RECEPTOR SUBUNIT GAMMA"/>
    <property type="match status" value="1"/>
</dbReference>
<dbReference type="InterPro" id="IPR003961">
    <property type="entry name" value="FN3_dom"/>
</dbReference>
<dbReference type="Ensembl" id="ENSDCDT00010067663.1">
    <property type="protein sequence ID" value="ENSDCDP00010056996.1"/>
    <property type="gene ID" value="ENSDCDG00010032381.1"/>
</dbReference>
<evidence type="ECO:0000313" key="14">
    <source>
        <dbReference type="Proteomes" id="UP000694580"/>
    </source>
</evidence>
<keyword evidence="7" id="KW-0675">Receptor</keyword>
<keyword evidence="3 10" id="KW-0812">Transmembrane</keyword>
<evidence type="ECO:0000259" key="12">
    <source>
        <dbReference type="PROSITE" id="PS50853"/>
    </source>
</evidence>
<evidence type="ECO:0000313" key="13">
    <source>
        <dbReference type="Ensembl" id="ENSDCDP00010056996.1"/>
    </source>
</evidence>
<feature type="transmembrane region" description="Helical" evidence="10">
    <location>
        <begin position="223"/>
        <end position="245"/>
    </location>
</feature>
<feature type="compositionally biased region" description="Low complexity" evidence="9">
    <location>
        <begin position="327"/>
        <end position="340"/>
    </location>
</feature>
<dbReference type="InterPro" id="IPR013783">
    <property type="entry name" value="Ig-like_fold"/>
</dbReference>
<name>A0AAY4EIR0_9TELE</name>
<evidence type="ECO:0000256" key="9">
    <source>
        <dbReference type="SAM" id="MobiDB-lite"/>
    </source>
</evidence>
<dbReference type="PANTHER" id="PTHR23037">
    <property type="entry name" value="CYTOKINE RECEPTOR"/>
    <property type="match status" value="1"/>
</dbReference>
<proteinExistence type="inferred from homology"/>
<keyword evidence="4 11" id="KW-0732">Signal</keyword>
<sequence length="347" mass="39257">MERRILCGFILSSVLAAQRVRGASAVPDVSCYIVNLEYVNCTWNLVRNPEVNYTFFGRFGTLKPTTVCPSYMWYKDVAVGCRFPCERSDHFNEFYSTLQGNGSMHNQTLRLKDRVKLNPPTNLTVEWKDDNLLLHWVTGSSVHCYEYEIQYSRNDQWKDSTKLNGGNEFMLALPSNTSRYEFKVRVRIGEACGLSTLWSEWSPIVAWGNSTAVNEIKRPSSSYVIQTVCGVMAAALLILLSFLLVRSERLRVILVPVVPNPVKNLVELIDTYNGNVEKWLCIYKGMEEGFKPNFTERVCSVQEYQGNEDSSEGLTIYSEDTDCPSLCSNSSSSTMPSMAESELHASV</sequence>
<dbReference type="GeneID" id="114792500"/>
<evidence type="ECO:0000256" key="1">
    <source>
        <dbReference type="ARBA" id="ARBA00004479"/>
    </source>
</evidence>
<dbReference type="InterPro" id="IPR048651">
    <property type="entry name" value="CRLF2-like_D1"/>
</dbReference>
<feature type="chain" id="PRO_5044242628" description="Fibronectin type-III domain-containing protein" evidence="11">
    <location>
        <begin position="26"/>
        <end position="347"/>
    </location>
</feature>
<reference evidence="13 14" key="1">
    <citation type="submission" date="2020-06" db="EMBL/GenBank/DDBJ databases">
        <authorList>
            <consortium name="Wellcome Sanger Institute Data Sharing"/>
        </authorList>
    </citation>
    <scope>NUCLEOTIDE SEQUENCE [LARGE SCALE GENOMIC DNA]</scope>
</reference>
<keyword evidence="14" id="KW-1185">Reference proteome</keyword>
<keyword evidence="8" id="KW-0325">Glycoprotein</keyword>
<keyword evidence="6 10" id="KW-0472">Membrane</keyword>
<accession>A0AAY4EIR0</accession>
<dbReference type="Proteomes" id="UP000694580">
    <property type="component" value="Chromosome 6"/>
</dbReference>